<dbReference type="EMBL" id="UYSL01021086">
    <property type="protein sequence ID" value="VDL77169.1"/>
    <property type="molecule type" value="Genomic_DNA"/>
</dbReference>
<dbReference type="WBParaSite" id="NBR_0001357901-mRNA-1">
    <property type="protein sequence ID" value="NBR_0001357901-mRNA-1"/>
    <property type="gene ID" value="NBR_0001357901"/>
</dbReference>
<organism evidence="3">
    <name type="scientific">Nippostrongylus brasiliensis</name>
    <name type="common">Rat hookworm</name>
    <dbReference type="NCBI Taxonomy" id="27835"/>
    <lineage>
        <taxon>Eukaryota</taxon>
        <taxon>Metazoa</taxon>
        <taxon>Ecdysozoa</taxon>
        <taxon>Nematoda</taxon>
        <taxon>Chromadorea</taxon>
        <taxon>Rhabditida</taxon>
        <taxon>Rhabditina</taxon>
        <taxon>Rhabditomorpha</taxon>
        <taxon>Strongyloidea</taxon>
        <taxon>Heligmosomidae</taxon>
        <taxon>Nippostrongylus</taxon>
    </lineage>
</organism>
<name>A0A0N4YAY0_NIPBR</name>
<evidence type="ECO:0000313" key="2">
    <source>
        <dbReference type="Proteomes" id="UP000271162"/>
    </source>
</evidence>
<gene>
    <name evidence="1" type="ORF">NBR_LOCUS13580</name>
</gene>
<accession>A0A0N4YAY0</accession>
<protein>
    <submittedName>
        <fullName evidence="3">Secreted protein</fullName>
    </submittedName>
</protein>
<evidence type="ECO:0000313" key="3">
    <source>
        <dbReference type="WBParaSite" id="NBR_0001357901-mRNA-1"/>
    </source>
</evidence>
<sequence>MRQWLIAPLILFQKDYKTLGACRLDDATSSILVQRGAVVQCSVLTVEYTAPLGRECSSKRILLKCTHNGEFDAQTAHRRVCKPLL</sequence>
<evidence type="ECO:0000313" key="1">
    <source>
        <dbReference type="EMBL" id="VDL77169.1"/>
    </source>
</evidence>
<dbReference type="Proteomes" id="UP000271162">
    <property type="component" value="Unassembled WGS sequence"/>
</dbReference>
<reference evidence="3" key="1">
    <citation type="submission" date="2017-02" db="UniProtKB">
        <authorList>
            <consortium name="WormBaseParasite"/>
        </authorList>
    </citation>
    <scope>IDENTIFICATION</scope>
</reference>
<keyword evidence="2" id="KW-1185">Reference proteome</keyword>
<dbReference type="AlphaFoldDB" id="A0A0N4YAY0"/>
<proteinExistence type="predicted"/>
<reference evidence="1 2" key="2">
    <citation type="submission" date="2018-11" db="EMBL/GenBank/DDBJ databases">
        <authorList>
            <consortium name="Pathogen Informatics"/>
        </authorList>
    </citation>
    <scope>NUCLEOTIDE SEQUENCE [LARGE SCALE GENOMIC DNA]</scope>
</reference>